<dbReference type="Proteomes" id="UP000001940">
    <property type="component" value="Chromosome IV"/>
</dbReference>
<dbReference type="PROSITE" id="PS50055">
    <property type="entry name" value="TYR_PHOSPHATASE_PTP"/>
    <property type="match status" value="1"/>
</dbReference>
<dbReference type="RefSeq" id="NP_501293.3">
    <property type="nucleotide sequence ID" value="NM_068892.4"/>
</dbReference>
<dbReference type="PROSITE" id="PS00383">
    <property type="entry name" value="TYR_PHOSPHATASE_1"/>
    <property type="match status" value="1"/>
</dbReference>
<dbReference type="GeneID" id="183190"/>
<dbReference type="SUPFAM" id="SSF52799">
    <property type="entry name" value="(Phosphotyrosine protein) phosphatases II"/>
    <property type="match status" value="1"/>
</dbReference>
<dbReference type="AGR" id="WB:WBGene00016382"/>
<dbReference type="Pfam" id="PF00102">
    <property type="entry name" value="Y_phosphatase"/>
    <property type="match status" value="1"/>
</dbReference>
<dbReference type="Gene3D" id="3.90.190.10">
    <property type="entry name" value="Protein tyrosine phosphatase superfamily"/>
    <property type="match status" value="1"/>
</dbReference>
<evidence type="ECO:0000313" key="6">
    <source>
        <dbReference type="WormBase" id="C33H5.16"/>
    </source>
</evidence>
<evidence type="ECO:0000259" key="3">
    <source>
        <dbReference type="PROSITE" id="PS50056"/>
    </source>
</evidence>
<keyword evidence="5" id="KW-1185">Reference proteome</keyword>
<dbReference type="InterPro" id="IPR016130">
    <property type="entry name" value="Tyr_Pase_AS"/>
</dbReference>
<dbReference type="InterPro" id="IPR000387">
    <property type="entry name" value="Tyr_Pase_dom"/>
</dbReference>
<dbReference type="CTD" id="183190"/>
<dbReference type="KEGG" id="cel:CELE_C33H5.16"/>
<evidence type="ECO:0000313" key="5">
    <source>
        <dbReference type="Proteomes" id="UP000001940"/>
    </source>
</evidence>
<evidence type="ECO:0000313" key="4">
    <source>
        <dbReference type="EMBL" id="CCD66584.2"/>
    </source>
</evidence>
<feature type="region of interest" description="Disordered" evidence="1">
    <location>
        <begin position="1"/>
        <end position="33"/>
    </location>
</feature>
<feature type="compositionally biased region" description="Basic and acidic residues" evidence="1">
    <location>
        <begin position="12"/>
        <end position="30"/>
    </location>
</feature>
<dbReference type="SMART" id="SM00404">
    <property type="entry name" value="PTPc_motif"/>
    <property type="match status" value="1"/>
</dbReference>
<dbReference type="FunCoup" id="Q18415">
    <property type="interactions" value="2506"/>
</dbReference>
<dbReference type="InterPro" id="IPR029021">
    <property type="entry name" value="Prot-tyrosine_phosphatase-like"/>
</dbReference>
<feature type="domain" description="Tyrosine-protein phosphatase" evidence="2">
    <location>
        <begin position="51"/>
        <end position="314"/>
    </location>
</feature>
<reference evidence="4 5" key="1">
    <citation type="journal article" date="1998" name="Science">
        <title>Genome sequence of the nematode C. elegans: a platform for investigating biology.</title>
        <authorList>
            <consortium name="The C. elegans sequencing consortium"/>
            <person name="Sulson J.E."/>
            <person name="Waterston R."/>
        </authorList>
    </citation>
    <scope>NUCLEOTIDE SEQUENCE [LARGE SCALE GENOMIC DNA]</scope>
    <source>
        <strain evidence="4 5">Bristol N2</strain>
    </source>
</reference>
<dbReference type="AlphaFoldDB" id="Q18415"/>
<protein>
    <submittedName>
        <fullName evidence="4">Protein-tyrosine phosphatase</fullName>
    </submittedName>
</protein>
<dbReference type="WormBase" id="C33H5.16">
    <property type="protein sequence ID" value="CE49485"/>
    <property type="gene ID" value="WBGene00016382"/>
</dbReference>
<sequence length="341" mass="39640">MSQKRRRLPNLKSKEKAEKSQKGTNDERQKMQKKQIVQFVQTTLEKGPIGLRNEFNAMKRFNDFDKMQSFKKAQDHHKNRYKDVGCLDNNRVKLAHPPWPHDYIHANFVSTPANAKRFICAQAPLDNTCADFWYMCLQERVEAIFMLCNLMEKGAKKCSEYYATKEKPELVFHEKDQKITVKYEASGTVKFVKPTKAVVKETVLIIEGPGGQVLKTTHYHWIDWPDRGVPPADLSIIELLIKARPLKGPIAVHCSAGIGRTGSVVMIEYMCEQLLNGNQIEETDKILQKIREQRNNSIQTDHQYLFVHQVMMNFFLEKKLFDEEVKKAHADFTHKYEKCVH</sequence>
<dbReference type="OMA" id="THFHWTD"/>
<name>Q18415_CAEEL</name>
<organism evidence="4 5">
    <name type="scientific">Caenorhabditis elegans</name>
    <dbReference type="NCBI Taxonomy" id="6239"/>
    <lineage>
        <taxon>Eukaryota</taxon>
        <taxon>Metazoa</taxon>
        <taxon>Ecdysozoa</taxon>
        <taxon>Nematoda</taxon>
        <taxon>Chromadorea</taxon>
        <taxon>Rhabditida</taxon>
        <taxon>Rhabditina</taxon>
        <taxon>Rhabditomorpha</taxon>
        <taxon>Rhabditoidea</taxon>
        <taxon>Rhabditidae</taxon>
        <taxon>Peloderinae</taxon>
        <taxon>Caenorhabditis</taxon>
    </lineage>
</organism>
<gene>
    <name evidence="4 6" type="ORF">C33H5.16</name>
    <name evidence="4" type="ORF">CELE_C33H5.16</name>
</gene>
<dbReference type="InParanoid" id="Q18415"/>
<accession>Q18415</accession>
<feature type="domain" description="Tyrosine specific protein phosphatases" evidence="3">
    <location>
        <begin position="234"/>
        <end position="305"/>
    </location>
</feature>
<dbReference type="PANTHER" id="PTHR46163">
    <property type="entry name" value="TYROSINE-PROTEIN PHOSPHATASE-RELATED"/>
    <property type="match status" value="1"/>
</dbReference>
<dbReference type="CDD" id="cd00047">
    <property type="entry name" value="PTPc"/>
    <property type="match status" value="1"/>
</dbReference>
<dbReference type="GO" id="GO:0004725">
    <property type="term" value="F:protein tyrosine phosphatase activity"/>
    <property type="evidence" value="ECO:0007669"/>
    <property type="project" value="InterPro"/>
</dbReference>
<dbReference type="Bgee" id="WBGene00016382">
    <property type="expression patterns" value="Expressed in adult organism and 1 other cell type or tissue"/>
</dbReference>
<dbReference type="PROSITE" id="PS50056">
    <property type="entry name" value="TYR_PHOSPHATASE_2"/>
    <property type="match status" value="1"/>
</dbReference>
<evidence type="ECO:0000259" key="2">
    <source>
        <dbReference type="PROSITE" id="PS50055"/>
    </source>
</evidence>
<dbReference type="PANTHER" id="PTHR46163:SF19">
    <property type="entry name" value="PROTEIN-TYROSINE PHOSPHATASE"/>
    <property type="match status" value="1"/>
</dbReference>
<dbReference type="STRING" id="6239.C33H5.16.1"/>
<dbReference type="EMBL" id="BX284604">
    <property type="protein sequence ID" value="CCD66584.2"/>
    <property type="molecule type" value="Genomic_DNA"/>
</dbReference>
<dbReference type="OrthoDB" id="10253954at2759"/>
<dbReference type="SMR" id="Q18415"/>
<dbReference type="UCSC" id="C33H5.16">
    <property type="organism name" value="c. elegans"/>
</dbReference>
<dbReference type="InterPro" id="IPR000242">
    <property type="entry name" value="PTP_cat"/>
</dbReference>
<dbReference type="InterPro" id="IPR003595">
    <property type="entry name" value="Tyr_Pase_cat"/>
</dbReference>
<dbReference type="SMART" id="SM00194">
    <property type="entry name" value="PTPc"/>
    <property type="match status" value="1"/>
</dbReference>
<dbReference type="HOGENOM" id="CLU_001645_9_4_1"/>
<proteinExistence type="predicted"/>
<evidence type="ECO:0000256" key="1">
    <source>
        <dbReference type="SAM" id="MobiDB-lite"/>
    </source>
</evidence>
<dbReference type="PRINTS" id="PR00700">
    <property type="entry name" value="PRTYPHPHTASE"/>
</dbReference>
<dbReference type="InterPro" id="IPR052782">
    <property type="entry name" value="Oocyte-zygote_transition_reg"/>
</dbReference>